<dbReference type="GO" id="GO:0005737">
    <property type="term" value="C:cytoplasm"/>
    <property type="evidence" value="ECO:0007669"/>
    <property type="project" value="TreeGrafter"/>
</dbReference>
<dbReference type="EMBL" id="RPOK01000003">
    <property type="protein sequence ID" value="RPJ66263.1"/>
    <property type="molecule type" value="Genomic_DNA"/>
</dbReference>
<dbReference type="InterPro" id="IPR051783">
    <property type="entry name" value="NAD(P)-dependent_oxidoreduct"/>
</dbReference>
<protein>
    <submittedName>
        <fullName evidence="2">NAD-dependent epimerase/dehydratase family protein</fullName>
    </submittedName>
</protein>
<dbReference type="GO" id="GO:0004029">
    <property type="term" value="F:aldehyde dehydrogenase (NAD+) activity"/>
    <property type="evidence" value="ECO:0007669"/>
    <property type="project" value="TreeGrafter"/>
</dbReference>
<proteinExistence type="predicted"/>
<gene>
    <name evidence="2" type="ORF">DRW07_09200</name>
</gene>
<dbReference type="Pfam" id="PF01370">
    <property type="entry name" value="Epimerase"/>
    <property type="match status" value="1"/>
</dbReference>
<dbReference type="InterPro" id="IPR001509">
    <property type="entry name" value="Epimerase_deHydtase"/>
</dbReference>
<dbReference type="InterPro" id="IPR036291">
    <property type="entry name" value="NAD(P)-bd_dom_sf"/>
</dbReference>
<sequence length="277" mass="30244">MPNSVLLCGCGWLNTQLIHPLHSLGVKVLATSRDTQKLQRLSDQGVQSAFFELGQPFPFSKVPVNHDTTIVLSIPPGRRNPDTTMFEAGIRMLIAQFSARQPAHIIFISTSAVYGDKANQEIFEHSPLAPNTASAHTHVALEHTVTESFPHNHTILRLAGLVGPARHPATSLAGKQLTAPNRVVNLVHSEDVVVALLRLIKQGPQNQAMHLCASDHPQRKAYYTEAAQRMGLPLPTFEGDDDVFEDTGKKINASATLRALGMTLAYPSPYDMIPLTN</sequence>
<dbReference type="PANTHER" id="PTHR48079">
    <property type="entry name" value="PROTEIN YEEZ"/>
    <property type="match status" value="1"/>
</dbReference>
<comment type="caution">
    <text evidence="2">The sequence shown here is derived from an EMBL/GenBank/DDBJ whole genome shotgun (WGS) entry which is preliminary data.</text>
</comment>
<evidence type="ECO:0000259" key="1">
    <source>
        <dbReference type="Pfam" id="PF01370"/>
    </source>
</evidence>
<name>A0A3N5Y095_9ALTE</name>
<dbReference type="OrthoDB" id="751203at2"/>
<dbReference type="AlphaFoldDB" id="A0A3N5Y095"/>
<dbReference type="SUPFAM" id="SSF51735">
    <property type="entry name" value="NAD(P)-binding Rossmann-fold domains"/>
    <property type="match status" value="1"/>
</dbReference>
<dbReference type="RefSeq" id="WP_124027623.1">
    <property type="nucleotide sequence ID" value="NZ_JBHRSN010000006.1"/>
</dbReference>
<organism evidence="2 3">
    <name type="scientific">Alteromonas sediminis</name>
    <dbReference type="NCBI Taxonomy" id="2259342"/>
    <lineage>
        <taxon>Bacteria</taxon>
        <taxon>Pseudomonadati</taxon>
        <taxon>Pseudomonadota</taxon>
        <taxon>Gammaproteobacteria</taxon>
        <taxon>Alteromonadales</taxon>
        <taxon>Alteromonadaceae</taxon>
        <taxon>Alteromonas/Salinimonas group</taxon>
        <taxon>Alteromonas</taxon>
    </lineage>
</organism>
<dbReference type="PANTHER" id="PTHR48079:SF6">
    <property type="entry name" value="NAD(P)-BINDING DOMAIN-CONTAINING PROTEIN-RELATED"/>
    <property type="match status" value="1"/>
</dbReference>
<evidence type="ECO:0000313" key="2">
    <source>
        <dbReference type="EMBL" id="RPJ66263.1"/>
    </source>
</evidence>
<dbReference type="Proteomes" id="UP000275281">
    <property type="component" value="Unassembled WGS sequence"/>
</dbReference>
<keyword evidence="3" id="KW-1185">Reference proteome</keyword>
<dbReference type="Gene3D" id="3.40.50.720">
    <property type="entry name" value="NAD(P)-binding Rossmann-like Domain"/>
    <property type="match status" value="1"/>
</dbReference>
<evidence type="ECO:0000313" key="3">
    <source>
        <dbReference type="Proteomes" id="UP000275281"/>
    </source>
</evidence>
<accession>A0A3N5Y095</accession>
<reference evidence="2 3" key="1">
    <citation type="submission" date="2018-11" db="EMBL/GenBank/DDBJ databases">
        <authorList>
            <person name="Ye M.-Q."/>
            <person name="Du Z.-J."/>
        </authorList>
    </citation>
    <scope>NUCLEOTIDE SEQUENCE [LARGE SCALE GENOMIC DNA]</scope>
    <source>
        <strain evidence="2 3">U0105</strain>
    </source>
</reference>
<feature type="domain" description="NAD-dependent epimerase/dehydratase" evidence="1">
    <location>
        <begin position="15"/>
        <end position="207"/>
    </location>
</feature>